<evidence type="ECO:0000313" key="2">
    <source>
        <dbReference type="EMBL" id="KAB2622223.1"/>
    </source>
</evidence>
<dbReference type="Pfam" id="PF13456">
    <property type="entry name" value="RVT_3"/>
    <property type="match status" value="1"/>
</dbReference>
<proteinExistence type="predicted"/>
<gene>
    <name evidence="2" type="ORF">D8674_024405</name>
</gene>
<evidence type="ECO:0000259" key="1">
    <source>
        <dbReference type="Pfam" id="PF13456"/>
    </source>
</evidence>
<comment type="caution">
    <text evidence="2">The sequence shown here is derived from an EMBL/GenBank/DDBJ whole genome shotgun (WGS) entry which is preliminary data.</text>
</comment>
<evidence type="ECO:0000313" key="3">
    <source>
        <dbReference type="Proteomes" id="UP000327157"/>
    </source>
</evidence>
<dbReference type="EMBL" id="SMOL01000231">
    <property type="protein sequence ID" value="KAB2622223.1"/>
    <property type="molecule type" value="Genomic_DNA"/>
</dbReference>
<accession>A0A5N5H6K0</accession>
<organism evidence="2 3">
    <name type="scientific">Pyrus ussuriensis x Pyrus communis</name>
    <dbReference type="NCBI Taxonomy" id="2448454"/>
    <lineage>
        <taxon>Eukaryota</taxon>
        <taxon>Viridiplantae</taxon>
        <taxon>Streptophyta</taxon>
        <taxon>Embryophyta</taxon>
        <taxon>Tracheophyta</taxon>
        <taxon>Spermatophyta</taxon>
        <taxon>Magnoliopsida</taxon>
        <taxon>eudicotyledons</taxon>
        <taxon>Gunneridae</taxon>
        <taxon>Pentapetalae</taxon>
        <taxon>rosids</taxon>
        <taxon>fabids</taxon>
        <taxon>Rosales</taxon>
        <taxon>Rosaceae</taxon>
        <taxon>Amygdaloideae</taxon>
        <taxon>Maleae</taxon>
        <taxon>Pyrus</taxon>
    </lineage>
</organism>
<dbReference type="OrthoDB" id="1473488at2759"/>
<dbReference type="GO" id="GO:0004523">
    <property type="term" value="F:RNA-DNA hybrid ribonuclease activity"/>
    <property type="evidence" value="ECO:0007669"/>
    <property type="project" value="InterPro"/>
</dbReference>
<keyword evidence="3" id="KW-1185">Reference proteome</keyword>
<dbReference type="GO" id="GO:0003676">
    <property type="term" value="F:nucleic acid binding"/>
    <property type="evidence" value="ECO:0007669"/>
    <property type="project" value="InterPro"/>
</dbReference>
<reference evidence="3" key="2">
    <citation type="submission" date="2019-10" db="EMBL/GenBank/DDBJ databases">
        <title>A de novo genome assembly of a pear dwarfing rootstock.</title>
        <authorList>
            <person name="Wang F."/>
            <person name="Wang J."/>
            <person name="Li S."/>
            <person name="Zhang Y."/>
            <person name="Fang M."/>
            <person name="Ma L."/>
            <person name="Zhao Y."/>
            <person name="Jiang S."/>
        </authorList>
    </citation>
    <scope>NUCLEOTIDE SEQUENCE [LARGE SCALE GENOMIC DNA]</scope>
</reference>
<dbReference type="Proteomes" id="UP000327157">
    <property type="component" value="Chromosome 4"/>
</dbReference>
<reference evidence="2 3" key="3">
    <citation type="submission" date="2019-11" db="EMBL/GenBank/DDBJ databases">
        <title>A de novo genome assembly of a pear dwarfing rootstock.</title>
        <authorList>
            <person name="Wang F."/>
            <person name="Wang J."/>
            <person name="Li S."/>
            <person name="Zhang Y."/>
            <person name="Fang M."/>
            <person name="Ma L."/>
            <person name="Zhao Y."/>
            <person name="Jiang S."/>
        </authorList>
    </citation>
    <scope>NUCLEOTIDE SEQUENCE [LARGE SCALE GENOMIC DNA]</scope>
    <source>
        <strain evidence="2">S2</strain>
        <tissue evidence="2">Leaf</tissue>
    </source>
</reference>
<dbReference type="AlphaFoldDB" id="A0A5N5H6K0"/>
<sequence>MRALLACMERGYGIVQIETDLKVLVDMFNGLLLPDASIEVMLWDIGHLRQQLSSIEFLFIPRGVLTCWIALNRSGCLMLWLLM</sequence>
<protein>
    <submittedName>
        <fullName evidence="2">Ribonuclease H protein</fullName>
    </submittedName>
</protein>
<reference evidence="2 3" key="1">
    <citation type="submission" date="2019-09" db="EMBL/GenBank/DDBJ databases">
        <authorList>
            <person name="Ou C."/>
        </authorList>
    </citation>
    <scope>NUCLEOTIDE SEQUENCE [LARGE SCALE GENOMIC DNA]</scope>
    <source>
        <strain evidence="2">S2</strain>
        <tissue evidence="2">Leaf</tissue>
    </source>
</reference>
<name>A0A5N5H6K0_9ROSA</name>
<feature type="domain" description="RNase H type-1" evidence="1">
    <location>
        <begin position="2"/>
        <end position="63"/>
    </location>
</feature>
<dbReference type="InterPro" id="IPR002156">
    <property type="entry name" value="RNaseH_domain"/>
</dbReference>